<dbReference type="InterPro" id="IPR006311">
    <property type="entry name" value="TAT_signal"/>
</dbReference>
<evidence type="ECO:0000256" key="3">
    <source>
        <dbReference type="ARBA" id="ARBA00023180"/>
    </source>
</evidence>
<gene>
    <name evidence="4" type="ORF">SAMN05444920_11651</name>
</gene>
<dbReference type="NCBIfam" id="TIGR01409">
    <property type="entry name" value="TAT_signal_seq"/>
    <property type="match status" value="1"/>
</dbReference>
<dbReference type="OrthoDB" id="105077at2"/>
<proteinExistence type="predicted"/>
<keyword evidence="3" id="KW-0325">Glycoprotein</keyword>
<dbReference type="Gene3D" id="1.10.640.10">
    <property type="entry name" value="Haem peroxidase domain superfamily, animal type"/>
    <property type="match status" value="1"/>
</dbReference>
<keyword evidence="2" id="KW-0964">Secreted</keyword>
<evidence type="ECO:0000256" key="1">
    <source>
        <dbReference type="ARBA" id="ARBA00004613"/>
    </source>
</evidence>
<dbReference type="PANTHER" id="PTHR11475:SF4">
    <property type="entry name" value="CHORION PEROXIDASE"/>
    <property type="match status" value="1"/>
</dbReference>
<name>A0A1H6ER34_9ACTN</name>
<protein>
    <submittedName>
        <fullName evidence="4">Tat (Twin-arginine translocation) pathway signal sequence</fullName>
    </submittedName>
</protein>
<reference evidence="4 5" key="1">
    <citation type="submission" date="2016-10" db="EMBL/GenBank/DDBJ databases">
        <authorList>
            <person name="de Groot N.N."/>
        </authorList>
    </citation>
    <scope>NUCLEOTIDE SEQUENCE [LARGE SCALE GENOMIC DNA]</scope>
    <source>
        <strain evidence="4 5">CGMCC 4.7037</strain>
    </source>
</reference>
<dbReference type="SUPFAM" id="SSF48113">
    <property type="entry name" value="Heme-dependent peroxidases"/>
    <property type="match status" value="1"/>
</dbReference>
<dbReference type="PROSITE" id="PS51318">
    <property type="entry name" value="TAT"/>
    <property type="match status" value="1"/>
</dbReference>
<dbReference type="InterPro" id="IPR019546">
    <property type="entry name" value="TAT_signal_bac_arc"/>
</dbReference>
<comment type="subcellular location">
    <subcellularLocation>
        <location evidence="1">Secreted</location>
    </subcellularLocation>
</comment>
<sequence length="522" mass="56454">MSSSNGEPTSGLTRRGFLAGVGVGAATLTLTPAEALAKVVTAQAGGLATAPDRFGRVFNLPPFADFNAPSLRGALLEMGRTGGVVDAKDPLQEGPIRLITNPELSPNNLDNASHTAGLTFLGQFIDHDMTFDEASPLGVVTAPEESPNSRTPGFDLDSVYGGGPAADPRLYNPSDTAKFRIESGGRFEDVPRTANRTAIISDPRNDENLMISGLHAAFLLFHNRVVDHLRAAGQQGNVFEAARQLVRWHYQWLVLREFLPLTIGQSVVDDILRNGRRFYRPAAGEQFIPVEFQGAAYRFGHSQVRPSYRANLAGNADNTPFFGFIFDPAGQGQADPVDLRGGARAPRRFIGWQTFFDFGDGEVRPNKRIDTKISTPLLNLPLGAIPSGDPPTSLPQRNLLRHVTWSIPSGQNIARAIGVPALEAQHFPELQAIGHGLPASTPLWYYVLKEAEVLAGGLRLAGAGARIVGEVFIGLLQLDQSSFLRTNPTWRPTLPRRSGATGDFRMVDLLTFARVDPASRGQ</sequence>
<evidence type="ECO:0000256" key="2">
    <source>
        <dbReference type="ARBA" id="ARBA00022525"/>
    </source>
</evidence>
<dbReference type="AlphaFoldDB" id="A0A1H6ER34"/>
<dbReference type="RefSeq" id="WP_160150565.1">
    <property type="nucleotide sequence ID" value="NZ_FNVT01000016.1"/>
</dbReference>
<evidence type="ECO:0000313" key="4">
    <source>
        <dbReference type="EMBL" id="SEH00317.1"/>
    </source>
</evidence>
<dbReference type="InterPro" id="IPR019791">
    <property type="entry name" value="Haem_peroxidase_animal"/>
</dbReference>
<dbReference type="PROSITE" id="PS50292">
    <property type="entry name" value="PEROXIDASE_3"/>
    <property type="match status" value="1"/>
</dbReference>
<dbReference type="GO" id="GO:0020037">
    <property type="term" value="F:heme binding"/>
    <property type="evidence" value="ECO:0007669"/>
    <property type="project" value="InterPro"/>
</dbReference>
<evidence type="ECO:0000313" key="5">
    <source>
        <dbReference type="Proteomes" id="UP000236732"/>
    </source>
</evidence>
<dbReference type="InterPro" id="IPR037120">
    <property type="entry name" value="Haem_peroxidase_sf_animal"/>
</dbReference>
<dbReference type="GO" id="GO:0006979">
    <property type="term" value="P:response to oxidative stress"/>
    <property type="evidence" value="ECO:0007669"/>
    <property type="project" value="InterPro"/>
</dbReference>
<organism evidence="4 5">
    <name type="scientific">Nonomuraea solani</name>
    <dbReference type="NCBI Taxonomy" id="1144553"/>
    <lineage>
        <taxon>Bacteria</taxon>
        <taxon>Bacillati</taxon>
        <taxon>Actinomycetota</taxon>
        <taxon>Actinomycetes</taxon>
        <taxon>Streptosporangiales</taxon>
        <taxon>Streptosporangiaceae</taxon>
        <taxon>Nonomuraea</taxon>
    </lineage>
</organism>
<dbReference type="EMBL" id="FNVT01000016">
    <property type="protein sequence ID" value="SEH00317.1"/>
    <property type="molecule type" value="Genomic_DNA"/>
</dbReference>
<accession>A0A1H6ER34</accession>
<dbReference type="InterPro" id="IPR010255">
    <property type="entry name" value="Haem_peroxidase_sf"/>
</dbReference>
<dbReference type="GO" id="GO:0004601">
    <property type="term" value="F:peroxidase activity"/>
    <property type="evidence" value="ECO:0007669"/>
    <property type="project" value="InterPro"/>
</dbReference>
<dbReference type="PANTHER" id="PTHR11475">
    <property type="entry name" value="OXIDASE/PEROXIDASE"/>
    <property type="match status" value="1"/>
</dbReference>
<keyword evidence="5" id="KW-1185">Reference proteome</keyword>
<dbReference type="Proteomes" id="UP000236732">
    <property type="component" value="Unassembled WGS sequence"/>
</dbReference>
<dbReference type="GO" id="GO:0005576">
    <property type="term" value="C:extracellular region"/>
    <property type="evidence" value="ECO:0007669"/>
    <property type="project" value="UniProtKB-SubCell"/>
</dbReference>
<dbReference type="Pfam" id="PF03098">
    <property type="entry name" value="An_peroxidase"/>
    <property type="match status" value="1"/>
</dbReference>
<dbReference type="CDD" id="cd09819">
    <property type="entry name" value="An_peroxidase_bacterial_1"/>
    <property type="match status" value="1"/>
</dbReference>